<evidence type="ECO:0000313" key="3">
    <source>
        <dbReference type="EMBL" id="VIO72727.1"/>
    </source>
</evidence>
<dbReference type="OrthoDB" id="7876310at2"/>
<dbReference type="InterPro" id="IPR050557">
    <property type="entry name" value="RTX_toxin/Mannuronan_C5-epim"/>
</dbReference>
<dbReference type="SUPFAM" id="SSF51120">
    <property type="entry name" value="beta-Roll"/>
    <property type="match status" value="6"/>
</dbReference>
<proteinExistence type="predicted"/>
<evidence type="ECO:0000256" key="2">
    <source>
        <dbReference type="ARBA" id="ARBA00022525"/>
    </source>
</evidence>
<dbReference type="Proteomes" id="UP000328092">
    <property type="component" value="Unassembled WGS sequence"/>
</dbReference>
<dbReference type="PANTHER" id="PTHR38340:SF1">
    <property type="entry name" value="S-LAYER PROTEIN"/>
    <property type="match status" value="1"/>
</dbReference>
<dbReference type="RefSeq" id="WP_139861560.1">
    <property type="nucleotide sequence ID" value="NZ_CAADFC020000016.1"/>
</dbReference>
<evidence type="ECO:0000313" key="4">
    <source>
        <dbReference type="Proteomes" id="UP000328092"/>
    </source>
</evidence>
<comment type="caution">
    <text evidence="3">The sequence shown here is derived from an EMBL/GenBank/DDBJ whole genome shotgun (WGS) entry which is preliminary data.</text>
</comment>
<dbReference type="EMBL" id="CAADFC020000016">
    <property type="protein sequence ID" value="VIO72727.1"/>
    <property type="molecule type" value="Genomic_DNA"/>
</dbReference>
<dbReference type="PANTHER" id="PTHR38340">
    <property type="entry name" value="S-LAYER PROTEIN"/>
    <property type="match status" value="1"/>
</dbReference>
<comment type="subcellular location">
    <subcellularLocation>
        <location evidence="1">Secreted</location>
    </subcellularLocation>
</comment>
<protein>
    <submittedName>
        <fullName evidence="3">Bifunctional hemolysin/adenylate cyclase</fullName>
    </submittedName>
</protein>
<keyword evidence="4" id="KW-1185">Reference proteome</keyword>
<accession>A0A508TG37</accession>
<gene>
    <name evidence="3" type="primary">cya_1</name>
    <name evidence="3" type="ORF">CI1B_43730</name>
</gene>
<dbReference type="Gene3D" id="2.150.10.10">
    <property type="entry name" value="Serralysin-like metalloprotease, C-terminal"/>
    <property type="match status" value="4"/>
</dbReference>
<dbReference type="AlphaFoldDB" id="A0A508TG37"/>
<reference evidence="3" key="1">
    <citation type="submission" date="2019-02" db="EMBL/GenBank/DDBJ databases">
        <authorList>
            <person name="Pothier F.J."/>
        </authorList>
    </citation>
    <scope>NUCLEOTIDE SEQUENCE</scope>
    <source>
        <strain evidence="3">CI-1B</strain>
    </source>
</reference>
<name>A0A508TG37_9BRAD</name>
<dbReference type="GO" id="GO:0005509">
    <property type="term" value="F:calcium ion binding"/>
    <property type="evidence" value="ECO:0007669"/>
    <property type="project" value="InterPro"/>
</dbReference>
<evidence type="ECO:0000256" key="1">
    <source>
        <dbReference type="ARBA" id="ARBA00004613"/>
    </source>
</evidence>
<dbReference type="Pfam" id="PF00353">
    <property type="entry name" value="HemolysinCabind"/>
    <property type="match status" value="8"/>
</dbReference>
<organism evidence="3 4">
    <name type="scientific">Bradyrhizobium ivorense</name>
    <dbReference type="NCBI Taxonomy" id="2511166"/>
    <lineage>
        <taxon>Bacteria</taxon>
        <taxon>Pseudomonadati</taxon>
        <taxon>Pseudomonadota</taxon>
        <taxon>Alphaproteobacteria</taxon>
        <taxon>Hyphomicrobiales</taxon>
        <taxon>Nitrobacteraceae</taxon>
        <taxon>Bradyrhizobium</taxon>
    </lineage>
</organism>
<dbReference type="InterPro" id="IPR011049">
    <property type="entry name" value="Serralysin-like_metalloprot_C"/>
</dbReference>
<dbReference type="InterPro" id="IPR001343">
    <property type="entry name" value="Hemolysn_Ca-bd"/>
</dbReference>
<dbReference type="PRINTS" id="PR00313">
    <property type="entry name" value="CABNDNGRPT"/>
</dbReference>
<keyword evidence="2" id="KW-0964">Secreted</keyword>
<sequence length="738" mass="74988">MPLVQGTDNPELLNGTPGDDTITGLKGDDTLNGLGGADLFVWSRGDGADTVNGGDGSDTFQATIPYYEDVLQILGQFTFDDTEKARIEVDPVTGHVVFDSYILHSTFNSHEHTTTFTENGFKRTDLTSVEHLQIIGGSANSPSQFTDGNGLIHTFSTDDSFVLPNLAGTGVQDVSFDGGSGNDVFDATAAGISVAAHGGDGNDILNDGSGNDTLFGDAGNDTLRAGGGLNTLVGGTGDDVYFVNNAADTITELSGEGSDAVFASSSTYTLSANVENLFYAGAQGLTGIGNAANNWIQGGTGSDCLIGLDGNDVLYDYGGAPDALQGGRGDDTYIVEAAGDGLIEFQDEGHDRVLTTLAVFALGANLEDLTYSGSQNFAGSGNELANSIDGGSGNDFLTGAGGNNVLNGGAGSDTADYSAAPAAISVSLATGHGLNGYGGTDTYTSIENIVGSNNDDTIIGDGGNNTVNGGGGADSLIGGGGDDTLIGGAGAANTMQGGTGNDRYVVQAAGDSVKELANEGTDLVETALATYTLPSNVENLTHTGSANFTGAGNELNNVIIGGAGNDYLIGGAGDDTLIDGSGLNTLQGGQGNDIYAVQSNADTVFEFANEGVDEVQTFLASYTLPANVEKLTFIGSASHVGVGNSLSNTFTGGPGDDIFYAGVGGNDIFNYRTPGNGFDDLKELKFGDIIDLSGRGLAYKDLAVTETFYGTVVGIPGGDAILMDGILKGQVNESWFRF</sequence>
<dbReference type="GO" id="GO:0005576">
    <property type="term" value="C:extracellular region"/>
    <property type="evidence" value="ECO:0007669"/>
    <property type="project" value="UniProtKB-SubCell"/>
</dbReference>